<dbReference type="Proteomes" id="UP000316096">
    <property type="component" value="Unassembled WGS sequence"/>
</dbReference>
<dbReference type="PANTHER" id="PTHR43364:SF4">
    <property type="entry name" value="NAD(P)-LINKED OXIDOREDUCTASE SUPERFAMILY PROTEIN"/>
    <property type="match status" value="1"/>
</dbReference>
<feature type="domain" description="NADP-dependent oxidoreductase" evidence="2">
    <location>
        <begin position="18"/>
        <end position="308"/>
    </location>
</feature>
<dbReference type="EMBL" id="VFOZ01000001">
    <property type="protein sequence ID" value="TQM00115.1"/>
    <property type="molecule type" value="Genomic_DNA"/>
</dbReference>
<dbReference type="AlphaFoldDB" id="A0A543CSP8"/>
<name>A0A543CSP8_9ACTN</name>
<protein>
    <submittedName>
        <fullName evidence="3">Aryl-alcohol dehydrogenase-like predicted oxidoreductase</fullName>
    </submittedName>
</protein>
<dbReference type="OrthoDB" id="9768793at2"/>
<gene>
    <name evidence="3" type="ORF">FB559_5821</name>
</gene>
<dbReference type="SUPFAM" id="SSF51430">
    <property type="entry name" value="NAD(P)-linked oxidoreductase"/>
    <property type="match status" value="1"/>
</dbReference>
<dbReference type="InterPro" id="IPR050523">
    <property type="entry name" value="AKR_Detox_Biosynth"/>
</dbReference>
<evidence type="ECO:0000256" key="1">
    <source>
        <dbReference type="ARBA" id="ARBA00023002"/>
    </source>
</evidence>
<dbReference type="RefSeq" id="WP_141959427.1">
    <property type="nucleotide sequence ID" value="NZ_VFOZ01000001.1"/>
</dbReference>
<evidence type="ECO:0000313" key="3">
    <source>
        <dbReference type="EMBL" id="TQM00115.1"/>
    </source>
</evidence>
<comment type="caution">
    <text evidence="3">The sequence shown here is derived from an EMBL/GenBank/DDBJ whole genome shotgun (WGS) entry which is preliminary data.</text>
</comment>
<dbReference type="CDD" id="cd19080">
    <property type="entry name" value="AKR_AKR9A_9B"/>
    <property type="match status" value="1"/>
</dbReference>
<dbReference type="InterPro" id="IPR023210">
    <property type="entry name" value="NADP_OxRdtase_dom"/>
</dbReference>
<dbReference type="InterPro" id="IPR036812">
    <property type="entry name" value="NAD(P)_OxRdtase_dom_sf"/>
</dbReference>
<dbReference type="Pfam" id="PF00248">
    <property type="entry name" value="Aldo_ket_red"/>
    <property type="match status" value="1"/>
</dbReference>
<dbReference type="GO" id="GO:0005829">
    <property type="term" value="C:cytosol"/>
    <property type="evidence" value="ECO:0007669"/>
    <property type="project" value="TreeGrafter"/>
</dbReference>
<evidence type="ECO:0000313" key="4">
    <source>
        <dbReference type="Proteomes" id="UP000316096"/>
    </source>
</evidence>
<proteinExistence type="predicted"/>
<accession>A0A543CSP8</accession>
<sequence>MKYRTFGRSGLRVSEAFLGTMTFGEDWGWGASAEDCQKMVTAYAEAGGNVIDTANNYTDGASERIVGELVESERDHFVLSTKYTLSLDGADPNASGNHRKSLTRSLEQSLRRLRTDYIDILWVHIWDAHTPVEETMRALDDAVRMGKVLYIGISDAPAWVVSRANTLAESRGLTAFTGVQLPYSLVQRDIERELLPMADALSLSVAAWSPLAGGVLSGKFTRSETAEPTRKNPADISERDLRVAREVDAVADGLGVSSSEVALAWTRAHRPWVHPILGARRPDQLTTNLAALDLRLPEEALRRLDEVSAIEPGFPHDFIESSREFVYGPVSRDVVGRTD</sequence>
<dbReference type="Gene3D" id="3.20.20.100">
    <property type="entry name" value="NADP-dependent oxidoreductase domain"/>
    <property type="match status" value="1"/>
</dbReference>
<keyword evidence="4" id="KW-1185">Reference proteome</keyword>
<keyword evidence="1" id="KW-0560">Oxidoreductase</keyword>
<dbReference type="PANTHER" id="PTHR43364">
    <property type="entry name" value="NADH-SPECIFIC METHYLGLYOXAL REDUCTASE-RELATED"/>
    <property type="match status" value="1"/>
</dbReference>
<organism evidence="3 4">
    <name type="scientific">Actinoallomurus bryophytorum</name>
    <dbReference type="NCBI Taxonomy" id="1490222"/>
    <lineage>
        <taxon>Bacteria</taxon>
        <taxon>Bacillati</taxon>
        <taxon>Actinomycetota</taxon>
        <taxon>Actinomycetes</taxon>
        <taxon>Streptosporangiales</taxon>
        <taxon>Thermomonosporaceae</taxon>
        <taxon>Actinoallomurus</taxon>
    </lineage>
</organism>
<evidence type="ECO:0000259" key="2">
    <source>
        <dbReference type="Pfam" id="PF00248"/>
    </source>
</evidence>
<dbReference type="FunFam" id="3.20.20.100:FF:000004">
    <property type="entry name" value="Oxidoreductase, aldo/keto reductase"/>
    <property type="match status" value="1"/>
</dbReference>
<reference evidence="3 4" key="1">
    <citation type="submission" date="2019-06" db="EMBL/GenBank/DDBJ databases">
        <title>Sequencing the genomes of 1000 actinobacteria strains.</title>
        <authorList>
            <person name="Klenk H.-P."/>
        </authorList>
    </citation>
    <scope>NUCLEOTIDE SEQUENCE [LARGE SCALE GENOMIC DNA]</scope>
    <source>
        <strain evidence="3 4">DSM 102200</strain>
    </source>
</reference>
<dbReference type="GO" id="GO:0016491">
    <property type="term" value="F:oxidoreductase activity"/>
    <property type="evidence" value="ECO:0007669"/>
    <property type="project" value="UniProtKB-KW"/>
</dbReference>